<accession>A0A9P0MF88</accession>
<proteinExistence type="predicted"/>
<dbReference type="OrthoDB" id="6801886at2759"/>
<organism evidence="1 2">
    <name type="scientific">Acanthoscelides obtectus</name>
    <name type="common">Bean weevil</name>
    <name type="synonym">Bruchus obtectus</name>
    <dbReference type="NCBI Taxonomy" id="200917"/>
    <lineage>
        <taxon>Eukaryota</taxon>
        <taxon>Metazoa</taxon>
        <taxon>Ecdysozoa</taxon>
        <taxon>Arthropoda</taxon>
        <taxon>Hexapoda</taxon>
        <taxon>Insecta</taxon>
        <taxon>Pterygota</taxon>
        <taxon>Neoptera</taxon>
        <taxon>Endopterygota</taxon>
        <taxon>Coleoptera</taxon>
        <taxon>Polyphaga</taxon>
        <taxon>Cucujiformia</taxon>
        <taxon>Chrysomeloidea</taxon>
        <taxon>Chrysomelidae</taxon>
        <taxon>Bruchinae</taxon>
        <taxon>Bruchini</taxon>
        <taxon>Acanthoscelides</taxon>
    </lineage>
</organism>
<gene>
    <name evidence="1" type="ORF">ACAOBT_LOCUS32131</name>
</gene>
<sequence>MKKRQASVQDSATAVVTEFKECSEQEFSKRTLHALSERSGYLRVGGTTCGNTVGWSRSSSSRLTSPPVRSAVISVISNRRRFGVYSLLCLHYTSSDASADVGRCIGRNSMENQLAELYAEPAGEFDNFVRMSCSDFEYLLQKISPMIAKNDTDWRDAIPVKVRLAVTLRYLATGDSYRSLHYLFKISSQVISLIVPEVCLALNDVLKDLVKLPFFRMVSNGSSPSHLDDATAALILPGEVKIFAPTNAVFTHPAMIALEAGRTWARQVIKSESRDFAALLCAESRRRREENRKEKKKTE</sequence>
<evidence type="ECO:0000313" key="1">
    <source>
        <dbReference type="EMBL" id="CAH2011340.1"/>
    </source>
</evidence>
<protein>
    <submittedName>
        <fullName evidence="1">Uncharacterized protein</fullName>
    </submittedName>
</protein>
<keyword evidence="2" id="KW-1185">Reference proteome</keyword>
<comment type="caution">
    <text evidence="1">The sequence shown here is derived from an EMBL/GenBank/DDBJ whole genome shotgun (WGS) entry which is preliminary data.</text>
</comment>
<name>A0A9P0MF88_ACAOB</name>
<dbReference type="AlphaFoldDB" id="A0A9P0MF88"/>
<reference evidence="1" key="1">
    <citation type="submission" date="2022-03" db="EMBL/GenBank/DDBJ databases">
        <authorList>
            <person name="Sayadi A."/>
        </authorList>
    </citation>
    <scope>NUCLEOTIDE SEQUENCE</scope>
</reference>
<evidence type="ECO:0000313" key="2">
    <source>
        <dbReference type="Proteomes" id="UP001152888"/>
    </source>
</evidence>
<dbReference type="Proteomes" id="UP001152888">
    <property type="component" value="Unassembled WGS sequence"/>
</dbReference>
<dbReference type="EMBL" id="CAKOFQ010008063">
    <property type="protein sequence ID" value="CAH2011340.1"/>
    <property type="molecule type" value="Genomic_DNA"/>
</dbReference>